<feature type="compositionally biased region" description="Acidic residues" evidence="8">
    <location>
        <begin position="544"/>
        <end position="565"/>
    </location>
</feature>
<dbReference type="GO" id="GO:0033314">
    <property type="term" value="P:mitotic DNA replication checkpoint signaling"/>
    <property type="evidence" value="ECO:0007669"/>
    <property type="project" value="TreeGrafter"/>
</dbReference>
<dbReference type="Pfam" id="PF03215">
    <property type="entry name" value="Rad17"/>
    <property type="match status" value="1"/>
</dbReference>
<dbReference type="GO" id="GO:0005634">
    <property type="term" value="C:nucleus"/>
    <property type="evidence" value="ECO:0007669"/>
    <property type="project" value="UniProtKB-SubCell"/>
</dbReference>
<name>G8XZP7_PICSO</name>
<dbReference type="EMBL" id="FO082046">
    <property type="protein sequence ID" value="CCE87156.1"/>
    <property type="molecule type" value="Genomic_DNA"/>
</dbReference>
<reference evidence="10 11" key="1">
    <citation type="journal article" date="2012" name="G3 (Bethesda)">
        <title>Pichia sorbitophila, an interspecies yeast hybrid reveals early steps of genome resolution following polyploidization.</title>
        <authorList>
            <person name="Leh Louis V."/>
            <person name="Despons L."/>
            <person name="Friedrich A."/>
            <person name="Martin T."/>
            <person name="Durrens P."/>
            <person name="Casaregola S."/>
            <person name="Neuveglise C."/>
            <person name="Fairhead C."/>
            <person name="Marck C."/>
            <person name="Cruz J.A."/>
            <person name="Straub M.L."/>
            <person name="Kugler V."/>
            <person name="Sacerdot C."/>
            <person name="Uzunov Z."/>
            <person name="Thierry A."/>
            <person name="Weiss S."/>
            <person name="Bleykasten C."/>
            <person name="De Montigny J."/>
            <person name="Jacques N."/>
            <person name="Jung P."/>
            <person name="Lemaire M."/>
            <person name="Mallet S."/>
            <person name="Morel G."/>
            <person name="Richard G.F."/>
            <person name="Sarkar A."/>
            <person name="Savel G."/>
            <person name="Schacherer J."/>
            <person name="Seret M.L."/>
            <person name="Talla E."/>
            <person name="Samson G."/>
            <person name="Jubin C."/>
            <person name="Poulain J."/>
            <person name="Vacherie B."/>
            <person name="Barbe V."/>
            <person name="Pelletier E."/>
            <person name="Sherman D.J."/>
            <person name="Westhof E."/>
            <person name="Weissenbach J."/>
            <person name="Baret P.V."/>
            <person name="Wincker P."/>
            <person name="Gaillardin C."/>
            <person name="Dujon B."/>
            <person name="Souciet J.L."/>
        </authorList>
    </citation>
    <scope>NUCLEOTIDE SEQUENCE [LARGE SCALE GENOMIC DNA]</scope>
    <source>
        <strain evidence="11">ATCC MYA-4447 / BCRC 22081 / CBS 7064 / NBRC 10061 / NRRL Y-12695</strain>
    </source>
</reference>
<dbReference type="InterPro" id="IPR027417">
    <property type="entry name" value="P-loop_NTPase"/>
</dbReference>
<dbReference type="OrthoDB" id="10265971at2759"/>
<dbReference type="SUPFAM" id="SSF52540">
    <property type="entry name" value="P-loop containing nucleoside triphosphate hydrolases"/>
    <property type="match status" value="1"/>
</dbReference>
<gene>
    <name evidence="10" type="primary">Piso0_005697</name>
    <name evidence="10" type="ORF">GNLVRS01_PISO0N20605g</name>
</gene>
<dbReference type="HOGENOM" id="CLU_027373_0_0_1"/>
<dbReference type="InterPro" id="IPR004582">
    <property type="entry name" value="Checkpoint_prot_Rad17_Rad24"/>
</dbReference>
<keyword evidence="11" id="KW-1185">Reference proteome</keyword>
<keyword evidence="3" id="KW-0547">Nucleotide-binding</keyword>
<accession>G8XZP7</accession>
<evidence type="ECO:0000256" key="7">
    <source>
        <dbReference type="ARBA" id="ARBA00023306"/>
    </source>
</evidence>
<dbReference type="PANTHER" id="PTHR12172:SF0">
    <property type="entry name" value="CELL CYCLE CHECKPOINT PROTEIN RAD17"/>
    <property type="match status" value="1"/>
</dbReference>
<dbReference type="InParanoid" id="G8XZP7"/>
<evidence type="ECO:0000256" key="2">
    <source>
        <dbReference type="ARBA" id="ARBA00006168"/>
    </source>
</evidence>
<dbReference type="Pfam" id="PF25812">
    <property type="entry name" value="RAD24_helical"/>
    <property type="match status" value="1"/>
</dbReference>
<evidence type="ECO:0000256" key="5">
    <source>
        <dbReference type="ARBA" id="ARBA00022840"/>
    </source>
</evidence>
<dbReference type="Proteomes" id="UP000005222">
    <property type="component" value="Chromosome N"/>
</dbReference>
<dbReference type="GO" id="GO:0003682">
    <property type="term" value="F:chromatin binding"/>
    <property type="evidence" value="ECO:0007669"/>
    <property type="project" value="TreeGrafter"/>
</dbReference>
<keyword evidence="6" id="KW-0539">Nucleus</keyword>
<evidence type="ECO:0000259" key="9">
    <source>
        <dbReference type="Pfam" id="PF25812"/>
    </source>
</evidence>
<comment type="similarity">
    <text evidence="2">Belongs to the rad17/RAD24 family.</text>
</comment>
<keyword evidence="5" id="KW-0067">ATP-binding</keyword>
<dbReference type="STRING" id="559304.G8XZP7"/>
<dbReference type="GO" id="GO:0006281">
    <property type="term" value="P:DNA repair"/>
    <property type="evidence" value="ECO:0007669"/>
    <property type="project" value="InterPro"/>
</dbReference>
<feature type="region of interest" description="Disordered" evidence="8">
    <location>
        <begin position="540"/>
        <end position="567"/>
    </location>
</feature>
<keyword evidence="4" id="KW-0227">DNA damage</keyword>
<dbReference type="OMA" id="PREWKIR"/>
<dbReference type="AlphaFoldDB" id="G8XZP7"/>
<evidence type="ECO:0000256" key="1">
    <source>
        <dbReference type="ARBA" id="ARBA00004123"/>
    </source>
</evidence>
<dbReference type="Gene3D" id="3.40.50.300">
    <property type="entry name" value="P-loop containing nucleotide triphosphate hydrolases"/>
    <property type="match status" value="1"/>
</dbReference>
<dbReference type="eggNOG" id="KOG1970">
    <property type="taxonomic scope" value="Eukaryota"/>
</dbReference>
<evidence type="ECO:0000256" key="3">
    <source>
        <dbReference type="ARBA" id="ARBA00022741"/>
    </source>
</evidence>
<comment type="subcellular location">
    <subcellularLocation>
        <location evidence="1">Nucleus</location>
    </subcellularLocation>
</comment>
<dbReference type="GO" id="GO:0003689">
    <property type="term" value="F:DNA clamp loader activity"/>
    <property type="evidence" value="ECO:0007669"/>
    <property type="project" value="TreeGrafter"/>
</dbReference>
<dbReference type="InterPro" id="IPR057927">
    <property type="entry name" value="RAD24-like_helical"/>
</dbReference>
<dbReference type="FunCoup" id="G8XZP7">
    <property type="interactions" value="279"/>
</dbReference>
<keyword evidence="7" id="KW-0131">Cell cycle</keyword>
<evidence type="ECO:0000256" key="8">
    <source>
        <dbReference type="SAM" id="MobiDB-lite"/>
    </source>
</evidence>
<evidence type="ECO:0000313" key="10">
    <source>
        <dbReference type="EMBL" id="CCE87156.1"/>
    </source>
</evidence>
<proteinExistence type="inferred from homology"/>
<evidence type="ECO:0000313" key="11">
    <source>
        <dbReference type="Proteomes" id="UP000005222"/>
    </source>
</evidence>
<evidence type="ECO:0000256" key="6">
    <source>
        <dbReference type="ARBA" id="ARBA00023242"/>
    </source>
</evidence>
<evidence type="ECO:0000256" key="4">
    <source>
        <dbReference type="ARBA" id="ARBA00022763"/>
    </source>
</evidence>
<dbReference type="PANTHER" id="PTHR12172">
    <property type="entry name" value="CELL CYCLE CHECKPOINT PROTEIN RAD17"/>
    <property type="match status" value="1"/>
</dbReference>
<dbReference type="GO" id="GO:0000077">
    <property type="term" value="P:DNA damage checkpoint signaling"/>
    <property type="evidence" value="ECO:0007669"/>
    <property type="project" value="TreeGrafter"/>
</dbReference>
<feature type="domain" description="Checkpoint protein RAD24-like helical bundle" evidence="9">
    <location>
        <begin position="322"/>
        <end position="442"/>
    </location>
</feature>
<protein>
    <submittedName>
        <fullName evidence="10">Piso0_005697 protein</fullName>
    </submittedName>
</protein>
<organism evidence="10 11">
    <name type="scientific">Pichia sorbitophila (strain ATCC MYA-4447 / BCRC 22081 / CBS 7064 / NBRC 10061 / NRRL Y-12695)</name>
    <name type="common">Hybrid yeast</name>
    <dbReference type="NCBI Taxonomy" id="559304"/>
    <lineage>
        <taxon>Eukaryota</taxon>
        <taxon>Fungi</taxon>
        <taxon>Dikarya</taxon>
        <taxon>Ascomycota</taxon>
        <taxon>Saccharomycotina</taxon>
        <taxon>Pichiomycetes</taxon>
        <taxon>Debaryomycetaceae</taxon>
        <taxon>Millerozyma</taxon>
    </lineage>
</organism>
<feature type="region of interest" description="Disordered" evidence="8">
    <location>
        <begin position="582"/>
        <end position="629"/>
    </location>
</feature>
<dbReference type="GO" id="GO:0005524">
    <property type="term" value="F:ATP binding"/>
    <property type="evidence" value="ECO:0007669"/>
    <property type="project" value="UniProtKB-KW"/>
</dbReference>
<sequence>MLNRNNDDDIVTISSSDESNELISSDIENSEDVIRVKRLKVEQDSEIKPSQQWIQTYQPNSAKDVCINPQKLKEVRNILDHMINGATDTKLLILSGPAGCSKSTLVKVLANELIQRKSPARFMFGASTYEKGNSYTEYSEQSIEGTGQSNHFSEFLMDSKYRTGSNLSLILIEELPNIYNLSTLLNFRQSLMEWLCTSETLPPLVVCLTEVELQGENKYKDYFSIENSLTVETLFGKDILNRHQVKVVRFKPLASTFMKKTLNNIINRERKIFAPIPKKSVQEYLEGIISTGDIRSAICNLEIWARQYKYTKSTDEMYREVRLDFFHAIGKIIFSSSNFETKDTNEIDCLSVKEVQDHNDNIPLISLSLLENYPIYNDSSYEIRTAVNITDYLSIGDLLTPVDSHGDIVLRSTRHYLRRANCQGKRRHGTLKFPRHFKAMREYRKIESQIKLFMQRTGNFQLSFNDLNLLYGYYAPQIYMKRFGNSFRAKSWRLGGSFKEIYPETGIPIPDEQEDNSSLDDNDSAFRELFEKLSTNNCISTSEVSDDESSLSDPIESEDSDDDVFNDSIDNSRIGKLVAFSRSQTHEAKGTERGSEISIGGKEASDTEEDVFSSDPELNDIISSGRYKI</sequence>
<feature type="compositionally biased region" description="Basic and acidic residues" evidence="8">
    <location>
        <begin position="584"/>
        <end position="595"/>
    </location>
</feature>